<keyword evidence="2" id="KW-0805">Transcription regulation</keyword>
<evidence type="ECO:0000256" key="2">
    <source>
        <dbReference type="ARBA" id="ARBA00023015"/>
    </source>
</evidence>
<dbReference type="HOGENOM" id="CLU_3139958_0_0_5"/>
<dbReference type="EMBL" id="JH719382">
    <property type="protein sequence ID" value="EJB02128.1"/>
    <property type="molecule type" value="Genomic_DNA"/>
</dbReference>
<proteinExistence type="predicted"/>
<dbReference type="Gene3D" id="3.40.50.2300">
    <property type="match status" value="1"/>
</dbReference>
<dbReference type="InterPro" id="IPR050595">
    <property type="entry name" value="Bact_response_regulator"/>
</dbReference>
<accession>J0GX37</accession>
<keyword evidence="6" id="KW-0238">DNA-binding</keyword>
<dbReference type="AlphaFoldDB" id="J0GX37"/>
<keyword evidence="1 4" id="KW-0597">Phosphoprotein</keyword>
<dbReference type="SMART" id="SM00448">
    <property type="entry name" value="REC"/>
    <property type="match status" value="1"/>
</dbReference>
<evidence type="ECO:0000313" key="7">
    <source>
        <dbReference type="Proteomes" id="UP000005092"/>
    </source>
</evidence>
<protein>
    <submittedName>
        <fullName evidence="6">Response regulator with CheY-like receiver, AAA-type ATPase, and DNA-binding domains</fullName>
    </submittedName>
</protein>
<keyword evidence="3" id="KW-0804">Transcription</keyword>
<dbReference type="GO" id="GO:0003677">
    <property type="term" value="F:DNA binding"/>
    <property type="evidence" value="ECO:0007669"/>
    <property type="project" value="UniProtKB-KW"/>
</dbReference>
<feature type="domain" description="Response regulatory" evidence="5">
    <location>
        <begin position="4"/>
        <end position="114"/>
    </location>
</feature>
<dbReference type="SUPFAM" id="SSF52172">
    <property type="entry name" value="CheY-like"/>
    <property type="match status" value="1"/>
</dbReference>
<gene>
    <name evidence="6" type="ORF">Rleg9DRAFT_0908</name>
</gene>
<dbReference type="PROSITE" id="PS50110">
    <property type="entry name" value="RESPONSE_REGULATORY"/>
    <property type="match status" value="1"/>
</dbReference>
<dbReference type="Pfam" id="PF00072">
    <property type="entry name" value="Response_reg"/>
    <property type="match status" value="1"/>
</dbReference>
<evidence type="ECO:0000256" key="4">
    <source>
        <dbReference type="PROSITE-ProRule" id="PRU00169"/>
    </source>
</evidence>
<sequence>MTIKILVVKDEPLLQMAAVNLVEDAGFEALKAADGEEPLALLEAVSDIRILSDIEMPKMDGVALAIAVRERWPPIEIVVVSDKATTAVAALPGRGVLFYHMMLVRYGHLIRLAA</sequence>
<dbReference type="PANTHER" id="PTHR44591:SF3">
    <property type="entry name" value="RESPONSE REGULATORY DOMAIN-CONTAINING PROTEIN"/>
    <property type="match status" value="1"/>
</dbReference>
<evidence type="ECO:0000256" key="1">
    <source>
        <dbReference type="ARBA" id="ARBA00022553"/>
    </source>
</evidence>
<evidence type="ECO:0000259" key="5">
    <source>
        <dbReference type="PROSITE" id="PS50110"/>
    </source>
</evidence>
<organism evidence="6 7">
    <name type="scientific">Rhizobium leguminosarum bv. trifolii WSM597</name>
    <dbReference type="NCBI Taxonomy" id="754764"/>
    <lineage>
        <taxon>Bacteria</taxon>
        <taxon>Pseudomonadati</taxon>
        <taxon>Pseudomonadota</taxon>
        <taxon>Alphaproteobacteria</taxon>
        <taxon>Hyphomicrobiales</taxon>
        <taxon>Rhizobiaceae</taxon>
        <taxon>Rhizobium/Agrobacterium group</taxon>
        <taxon>Rhizobium</taxon>
    </lineage>
</organism>
<dbReference type="GO" id="GO:0000160">
    <property type="term" value="P:phosphorelay signal transduction system"/>
    <property type="evidence" value="ECO:0007669"/>
    <property type="project" value="InterPro"/>
</dbReference>
<dbReference type="Proteomes" id="UP000005092">
    <property type="component" value="Unassembled WGS sequence"/>
</dbReference>
<reference evidence="6 7" key="1">
    <citation type="submission" date="2012-02" db="EMBL/GenBank/DDBJ databases">
        <title>Improved High-Quality Draft Sequence of Rhizobium leguminosarum bv. trifolii WSM597.</title>
        <authorList>
            <consortium name="US DOE Joint Genome Institute"/>
            <person name="Lucas S."/>
            <person name="Han J."/>
            <person name="Lapidus A."/>
            <person name="Cheng J.-F."/>
            <person name="Goodwin L."/>
            <person name="Pitluck S."/>
            <person name="Peters L."/>
            <person name="Ovchinnikova G."/>
            <person name="Held B."/>
            <person name="Detter J.C."/>
            <person name="Han C."/>
            <person name="Tapia R."/>
            <person name="Land M."/>
            <person name="Hauser L."/>
            <person name="Kyrpides N."/>
            <person name="Ivanova N."/>
            <person name="Pagani I."/>
            <person name="Brau L."/>
            <person name="Yates R."/>
            <person name="O'Hara G."/>
            <person name="Rui T."/>
            <person name="Howieson J."/>
            <person name="Reeve W."/>
            <person name="Woyke T."/>
        </authorList>
    </citation>
    <scope>NUCLEOTIDE SEQUENCE [LARGE SCALE GENOMIC DNA]</scope>
    <source>
        <strain evidence="6 7">WSM597</strain>
    </source>
</reference>
<dbReference type="InterPro" id="IPR011006">
    <property type="entry name" value="CheY-like_superfamily"/>
</dbReference>
<name>J0GX37_RHILT</name>
<evidence type="ECO:0000256" key="3">
    <source>
        <dbReference type="ARBA" id="ARBA00023163"/>
    </source>
</evidence>
<dbReference type="InterPro" id="IPR001789">
    <property type="entry name" value="Sig_transdc_resp-reg_receiver"/>
</dbReference>
<dbReference type="PANTHER" id="PTHR44591">
    <property type="entry name" value="STRESS RESPONSE REGULATOR PROTEIN 1"/>
    <property type="match status" value="1"/>
</dbReference>
<evidence type="ECO:0000313" key="6">
    <source>
        <dbReference type="EMBL" id="EJB02128.1"/>
    </source>
</evidence>
<feature type="modified residue" description="4-aspartylphosphate" evidence="4">
    <location>
        <position position="53"/>
    </location>
</feature>